<feature type="signal peptide" evidence="6">
    <location>
        <begin position="1"/>
        <end position="21"/>
    </location>
</feature>
<sequence length="879" mass="96291">MRHFLLSAVLAAALVAPAARAADEPPPKPSQGRYAVLIGVGEFDDKAIQPRPTADADAKSMYDLLADAKTVGIPEDRIALLTSTPDDKRHGRKATKENILRALHEGVEKTGKDDLLFVCFFGRGAPNGFDKVSFFATESTVADRSKNAISAEEVSHEMKLVKSQRLCVLTDLAFKGFDAGKETLAEPNASAMAAAFLGVLAEGKDEPKDDDAPKLGDKVVILSYLPGNDPINVGDHGLFAKTAMEAMKGAADKDGNEADGVVTIDELTEYLDKEVTQQAQKLGKTTSEKEATPQVVGVARSHFVVSNSPAYPEAKKRIDAFAALTKSDLINKDEAAEGKKYLERMPKLKTPQALRKTYQELVDGKLNIDAFRAERQKLLDTMKLSPANAEKFAKVVFEGAERFNERYVKPIETGTLTAGCVKGLYRRLDEPMPAAVEAKIKEPKGLTEAQQVDLLKEVRLGLGKREDLDDGKDMDLALGMMAYSIEDPYTVYVDRETMRKEESRWKSAYSGIGVHIRRDLARDGLLVVSPIKGSPAYKAGMRAGDLITEVRRELDSDGKALAPDAPKVISLKGMKTDKAIEIILGKPGTPITVVVEREGEKEPMVLDLQRARVSLETVLGVKRDDKDNWNYYLDDTNKIAYVHLTQFGPMTAPELLQVVTKLSKDGMKGMILDLRTNPGGTLGGALAVSDMFLESGLLLKIKPRPGGKVEEYRDGQSPNMNFNRSKFPMVVMVNGTSASASEIVSQTLQDYNRAVVVGERSYGKGSVQTVEDFSPTGGTFKMTIARYFPPLGRNIDKRSTSGKPEEEWGVVPNKGFEIKLDKQEEYAVAEFLHDKELIKRADAPNSKPLKPFKDKQLEAAVDYLLKENNVKDGTAKKDG</sequence>
<keyword evidence="10" id="KW-1185">Reference proteome</keyword>
<dbReference type="PANTHER" id="PTHR32060:SF30">
    <property type="entry name" value="CARBOXY-TERMINAL PROCESSING PROTEASE CTPA"/>
    <property type="match status" value="1"/>
</dbReference>
<dbReference type="InterPro" id="IPR005151">
    <property type="entry name" value="Tail-specific_protease"/>
</dbReference>
<dbReference type="NCBIfam" id="TIGR00225">
    <property type="entry name" value="prc"/>
    <property type="match status" value="1"/>
</dbReference>
<dbReference type="PANTHER" id="PTHR32060">
    <property type="entry name" value="TAIL-SPECIFIC PROTEASE"/>
    <property type="match status" value="1"/>
</dbReference>
<dbReference type="CDD" id="cd06782">
    <property type="entry name" value="cpPDZ_CPP-like"/>
    <property type="match status" value="1"/>
</dbReference>
<keyword evidence="6" id="KW-0732">Signal</keyword>
<dbReference type="SUPFAM" id="SSF50156">
    <property type="entry name" value="PDZ domain-like"/>
    <property type="match status" value="1"/>
</dbReference>
<evidence type="ECO:0000256" key="1">
    <source>
        <dbReference type="ARBA" id="ARBA00009179"/>
    </source>
</evidence>
<evidence type="ECO:0000259" key="8">
    <source>
        <dbReference type="SMART" id="SM00245"/>
    </source>
</evidence>
<dbReference type="Gene3D" id="3.40.50.1460">
    <property type="match status" value="1"/>
</dbReference>
<dbReference type="GO" id="GO:0007165">
    <property type="term" value="P:signal transduction"/>
    <property type="evidence" value="ECO:0007669"/>
    <property type="project" value="TreeGrafter"/>
</dbReference>
<evidence type="ECO:0000256" key="5">
    <source>
        <dbReference type="RuleBase" id="RU004404"/>
    </source>
</evidence>
<evidence type="ECO:0000256" key="6">
    <source>
        <dbReference type="SAM" id="SignalP"/>
    </source>
</evidence>
<dbReference type="InterPro" id="IPR036034">
    <property type="entry name" value="PDZ_sf"/>
</dbReference>
<accession>A0A5C1ATV2</accession>
<organism evidence="9 10">
    <name type="scientific">Limnoglobus roseus</name>
    <dbReference type="NCBI Taxonomy" id="2598579"/>
    <lineage>
        <taxon>Bacteria</taxon>
        <taxon>Pseudomonadati</taxon>
        <taxon>Planctomycetota</taxon>
        <taxon>Planctomycetia</taxon>
        <taxon>Gemmatales</taxon>
        <taxon>Gemmataceae</taxon>
        <taxon>Limnoglobus</taxon>
    </lineage>
</organism>
<evidence type="ECO:0000256" key="4">
    <source>
        <dbReference type="ARBA" id="ARBA00022825"/>
    </source>
</evidence>
<dbReference type="CDD" id="cd07560">
    <property type="entry name" value="Peptidase_S41_CPP"/>
    <property type="match status" value="1"/>
</dbReference>
<dbReference type="Gene3D" id="3.90.226.10">
    <property type="entry name" value="2-enoyl-CoA Hydratase, Chain A, domain 1"/>
    <property type="match status" value="1"/>
</dbReference>
<dbReference type="Gene3D" id="3.30.750.44">
    <property type="match status" value="1"/>
</dbReference>
<dbReference type="Pfam" id="PF03572">
    <property type="entry name" value="Peptidase_S41"/>
    <property type="match status" value="1"/>
</dbReference>
<keyword evidence="3 5" id="KW-0378">Hydrolase</keyword>
<dbReference type="Proteomes" id="UP000324974">
    <property type="component" value="Chromosome"/>
</dbReference>
<feature type="domain" description="Tail specific protease" evidence="8">
    <location>
        <begin position="601"/>
        <end position="817"/>
    </location>
</feature>
<dbReference type="InterPro" id="IPR001478">
    <property type="entry name" value="PDZ"/>
</dbReference>
<dbReference type="KEGG" id="lrs:PX52LOC_07287"/>
<dbReference type="OrthoDB" id="9812068at2"/>
<keyword evidence="4 5" id="KW-0720">Serine protease</keyword>
<evidence type="ECO:0000259" key="7">
    <source>
        <dbReference type="SMART" id="SM00228"/>
    </source>
</evidence>
<gene>
    <name evidence="9" type="ORF">PX52LOC_07287</name>
</gene>
<dbReference type="GO" id="GO:0008236">
    <property type="term" value="F:serine-type peptidase activity"/>
    <property type="evidence" value="ECO:0007669"/>
    <property type="project" value="UniProtKB-KW"/>
</dbReference>
<dbReference type="SUPFAM" id="SSF52096">
    <property type="entry name" value="ClpP/crotonase"/>
    <property type="match status" value="1"/>
</dbReference>
<comment type="similarity">
    <text evidence="1 5">Belongs to the peptidase S41A family.</text>
</comment>
<dbReference type="GO" id="GO:0004175">
    <property type="term" value="F:endopeptidase activity"/>
    <property type="evidence" value="ECO:0007669"/>
    <property type="project" value="TreeGrafter"/>
</dbReference>
<dbReference type="Gene3D" id="2.30.42.10">
    <property type="match status" value="1"/>
</dbReference>
<dbReference type="SMART" id="SM00228">
    <property type="entry name" value="PDZ"/>
    <property type="match status" value="1"/>
</dbReference>
<dbReference type="InterPro" id="IPR004447">
    <property type="entry name" value="Peptidase_S41A"/>
</dbReference>
<name>A0A5C1ATV2_9BACT</name>
<dbReference type="GO" id="GO:0006508">
    <property type="term" value="P:proteolysis"/>
    <property type="evidence" value="ECO:0007669"/>
    <property type="project" value="UniProtKB-KW"/>
</dbReference>
<dbReference type="InterPro" id="IPR029045">
    <property type="entry name" value="ClpP/crotonase-like_dom_sf"/>
</dbReference>
<protein>
    <submittedName>
        <fullName evidence="9">S41 family peptidase</fullName>
    </submittedName>
</protein>
<dbReference type="SMART" id="SM00245">
    <property type="entry name" value="TSPc"/>
    <property type="match status" value="1"/>
</dbReference>
<keyword evidence="2 5" id="KW-0645">Protease</keyword>
<dbReference type="RefSeq" id="WP_149114515.1">
    <property type="nucleotide sequence ID" value="NZ_CP042425.1"/>
</dbReference>
<evidence type="ECO:0000256" key="2">
    <source>
        <dbReference type="ARBA" id="ARBA00022670"/>
    </source>
</evidence>
<evidence type="ECO:0000313" key="10">
    <source>
        <dbReference type="Proteomes" id="UP000324974"/>
    </source>
</evidence>
<proteinExistence type="inferred from homology"/>
<dbReference type="GO" id="GO:0030288">
    <property type="term" value="C:outer membrane-bounded periplasmic space"/>
    <property type="evidence" value="ECO:0007669"/>
    <property type="project" value="TreeGrafter"/>
</dbReference>
<feature type="domain" description="PDZ" evidence="7">
    <location>
        <begin position="510"/>
        <end position="599"/>
    </location>
</feature>
<evidence type="ECO:0000313" key="9">
    <source>
        <dbReference type="EMBL" id="QEL20198.1"/>
    </source>
</evidence>
<evidence type="ECO:0000256" key="3">
    <source>
        <dbReference type="ARBA" id="ARBA00022801"/>
    </source>
</evidence>
<dbReference type="EMBL" id="CP042425">
    <property type="protein sequence ID" value="QEL20198.1"/>
    <property type="molecule type" value="Genomic_DNA"/>
</dbReference>
<reference evidence="10" key="1">
    <citation type="submission" date="2019-08" db="EMBL/GenBank/DDBJ databases">
        <title>Limnoglobus roseus gen. nov., sp. nov., a novel freshwater planctomycete with a giant genome from the family Gemmataceae.</title>
        <authorList>
            <person name="Kulichevskaya I.S."/>
            <person name="Naumoff D.G."/>
            <person name="Miroshnikov K."/>
            <person name="Ivanova A."/>
            <person name="Philippov D.A."/>
            <person name="Hakobyan A."/>
            <person name="Rijpstra I.C."/>
            <person name="Sinninghe Damste J.S."/>
            <person name="Liesack W."/>
            <person name="Dedysh S.N."/>
        </authorList>
    </citation>
    <scope>NUCLEOTIDE SEQUENCE [LARGE SCALE GENOMIC DNA]</scope>
    <source>
        <strain evidence="10">PX52</strain>
    </source>
</reference>
<dbReference type="AlphaFoldDB" id="A0A5C1ATV2"/>
<feature type="chain" id="PRO_5022837149" evidence="6">
    <location>
        <begin position="22"/>
        <end position="879"/>
    </location>
</feature>